<comment type="caution">
    <text evidence="2">The sequence shown here is derived from an EMBL/GenBank/DDBJ whole genome shotgun (WGS) entry which is preliminary data.</text>
</comment>
<dbReference type="EMBL" id="CM026422">
    <property type="protein sequence ID" value="KAG0585541.1"/>
    <property type="molecule type" value="Genomic_DNA"/>
</dbReference>
<keyword evidence="1" id="KW-1133">Transmembrane helix</keyword>
<keyword evidence="1" id="KW-0472">Membrane</keyword>
<gene>
    <name evidence="2" type="ORF">KC19_2G020000</name>
</gene>
<proteinExistence type="predicted"/>
<organism evidence="2 3">
    <name type="scientific">Ceratodon purpureus</name>
    <name type="common">Fire moss</name>
    <name type="synonym">Dicranum purpureum</name>
    <dbReference type="NCBI Taxonomy" id="3225"/>
    <lineage>
        <taxon>Eukaryota</taxon>
        <taxon>Viridiplantae</taxon>
        <taxon>Streptophyta</taxon>
        <taxon>Embryophyta</taxon>
        <taxon>Bryophyta</taxon>
        <taxon>Bryophytina</taxon>
        <taxon>Bryopsida</taxon>
        <taxon>Dicranidae</taxon>
        <taxon>Pseudoditrichales</taxon>
        <taxon>Ditrichaceae</taxon>
        <taxon>Ceratodon</taxon>
    </lineage>
</organism>
<feature type="transmembrane region" description="Helical" evidence="1">
    <location>
        <begin position="12"/>
        <end position="31"/>
    </location>
</feature>
<reference evidence="2" key="1">
    <citation type="submission" date="2020-06" db="EMBL/GenBank/DDBJ databases">
        <title>WGS assembly of Ceratodon purpureus strain R40.</title>
        <authorList>
            <person name="Carey S.B."/>
            <person name="Jenkins J."/>
            <person name="Shu S."/>
            <person name="Lovell J.T."/>
            <person name="Sreedasyam A."/>
            <person name="Maumus F."/>
            <person name="Tiley G.P."/>
            <person name="Fernandez-Pozo N."/>
            <person name="Barry K."/>
            <person name="Chen C."/>
            <person name="Wang M."/>
            <person name="Lipzen A."/>
            <person name="Daum C."/>
            <person name="Saski C.A."/>
            <person name="Payton A.C."/>
            <person name="Mcbreen J.C."/>
            <person name="Conrad R.E."/>
            <person name="Kollar L.M."/>
            <person name="Olsson S."/>
            <person name="Huttunen S."/>
            <person name="Landis J.B."/>
            <person name="Wickett N.J."/>
            <person name="Johnson M.G."/>
            <person name="Rensing S.A."/>
            <person name="Grimwood J."/>
            <person name="Schmutz J."/>
            <person name="Mcdaniel S.F."/>
        </authorList>
    </citation>
    <scope>NUCLEOTIDE SEQUENCE</scope>
    <source>
        <strain evidence="2">R40</strain>
    </source>
</reference>
<sequence>MFGLQHGHLRIFSASFVVSLVLSGVQNLYILRIIHFRVMRIQTKETVLSVLPFPHHFLLYRSHRPRNTYIPFWKKCFSSISKGDKECFDLAFLTNLRAAGEWSLANITTLQQSLSRC</sequence>
<keyword evidence="1" id="KW-0812">Transmembrane</keyword>
<evidence type="ECO:0000256" key="1">
    <source>
        <dbReference type="SAM" id="Phobius"/>
    </source>
</evidence>
<name>A0A8T0IRX0_CERPU</name>
<protein>
    <submittedName>
        <fullName evidence="2">Uncharacterized protein</fullName>
    </submittedName>
</protein>
<dbReference type="Proteomes" id="UP000822688">
    <property type="component" value="Chromosome 2"/>
</dbReference>
<keyword evidence="3" id="KW-1185">Reference proteome</keyword>
<evidence type="ECO:0000313" key="2">
    <source>
        <dbReference type="EMBL" id="KAG0585541.1"/>
    </source>
</evidence>
<evidence type="ECO:0000313" key="3">
    <source>
        <dbReference type="Proteomes" id="UP000822688"/>
    </source>
</evidence>
<accession>A0A8T0IRX0</accession>
<dbReference type="AlphaFoldDB" id="A0A8T0IRX0"/>